<feature type="domain" description="NIPSNAP" evidence="2">
    <location>
        <begin position="5"/>
        <end position="102"/>
    </location>
</feature>
<dbReference type="InterPro" id="IPR051557">
    <property type="entry name" value="NipSnap_domain"/>
</dbReference>
<protein>
    <recommendedName>
        <fullName evidence="2">NIPSNAP domain-containing protein</fullName>
    </recommendedName>
</protein>
<dbReference type="InterPro" id="IPR011008">
    <property type="entry name" value="Dimeric_a/b-barrel"/>
</dbReference>
<dbReference type="Gene3D" id="3.30.70.100">
    <property type="match status" value="1"/>
</dbReference>
<evidence type="ECO:0000256" key="1">
    <source>
        <dbReference type="ARBA" id="ARBA00005291"/>
    </source>
</evidence>
<dbReference type="PANTHER" id="PTHR21017">
    <property type="entry name" value="NIPSNAP-RELATED"/>
    <property type="match status" value="1"/>
</dbReference>
<accession>A0A160TXA2</accession>
<evidence type="ECO:0000313" key="3">
    <source>
        <dbReference type="EMBL" id="CUS54623.1"/>
    </source>
</evidence>
<dbReference type="InterPro" id="IPR012577">
    <property type="entry name" value="NIPSNAP"/>
</dbReference>
<gene>
    <name evidence="3" type="ORF">MGWOODY_XGa883</name>
</gene>
<sequence length="115" mass="13107">MIFDHRTYTVKAGTIKKQFELYEEHGWDVQTRHLGQPIVYAGTEVGNVNTYVHIWAYADITDRARKRASMQADPGWQKYLQVSAEAGYLIAQENKILVSVPFYAPPAEFKALDDG</sequence>
<dbReference type="AlphaFoldDB" id="A0A160TXA2"/>
<comment type="similarity">
    <text evidence="1">Belongs to the NipSnap family.</text>
</comment>
<dbReference type="GO" id="GO:0005739">
    <property type="term" value="C:mitochondrion"/>
    <property type="evidence" value="ECO:0007669"/>
    <property type="project" value="TreeGrafter"/>
</dbReference>
<dbReference type="PANTHER" id="PTHR21017:SF17">
    <property type="entry name" value="PROTEIN NIPSNAP"/>
    <property type="match status" value="1"/>
</dbReference>
<evidence type="ECO:0000259" key="2">
    <source>
        <dbReference type="Pfam" id="PF07978"/>
    </source>
</evidence>
<dbReference type="SUPFAM" id="SSF54909">
    <property type="entry name" value="Dimeric alpha+beta barrel"/>
    <property type="match status" value="1"/>
</dbReference>
<organism evidence="3">
    <name type="scientific">hydrothermal vent metagenome</name>
    <dbReference type="NCBI Taxonomy" id="652676"/>
    <lineage>
        <taxon>unclassified sequences</taxon>
        <taxon>metagenomes</taxon>
        <taxon>ecological metagenomes</taxon>
    </lineage>
</organism>
<name>A0A160TXA2_9ZZZZ</name>
<dbReference type="GO" id="GO:0000423">
    <property type="term" value="P:mitophagy"/>
    <property type="evidence" value="ECO:0007669"/>
    <property type="project" value="UniProtKB-ARBA"/>
</dbReference>
<dbReference type="EMBL" id="CZRL01000104">
    <property type="protein sequence ID" value="CUS54623.1"/>
    <property type="molecule type" value="Genomic_DNA"/>
</dbReference>
<dbReference type="Pfam" id="PF07978">
    <property type="entry name" value="NIPSNAP"/>
    <property type="match status" value="1"/>
</dbReference>
<reference evidence="3" key="1">
    <citation type="submission" date="2015-10" db="EMBL/GenBank/DDBJ databases">
        <authorList>
            <person name="Gilbert D.G."/>
        </authorList>
    </citation>
    <scope>NUCLEOTIDE SEQUENCE</scope>
</reference>
<proteinExistence type="inferred from homology"/>